<gene>
    <name evidence="5" type="ORF">Salat_1528500</name>
</gene>
<dbReference type="SMART" id="SM00398">
    <property type="entry name" value="HMG"/>
    <property type="match status" value="1"/>
</dbReference>
<dbReference type="InterPro" id="IPR001606">
    <property type="entry name" value="ARID_dom"/>
</dbReference>
<evidence type="ECO:0000259" key="4">
    <source>
        <dbReference type="PROSITE" id="PS51011"/>
    </source>
</evidence>
<dbReference type="PANTHER" id="PTHR46691">
    <property type="entry name" value="HIGH MOBILITY GROUP B PROTEIN 9"/>
    <property type="match status" value="1"/>
</dbReference>
<dbReference type="PROSITE" id="PS50118">
    <property type="entry name" value="HMG_BOX_2"/>
    <property type="match status" value="1"/>
</dbReference>
<accession>A0AAE2CMF8</accession>
<dbReference type="Gene3D" id="1.10.150.60">
    <property type="entry name" value="ARID DNA-binding domain"/>
    <property type="match status" value="1"/>
</dbReference>
<name>A0AAE2CMF8_9LAMI</name>
<keyword evidence="1" id="KW-0238">DNA-binding</keyword>
<dbReference type="EMBL" id="JACGWO010000005">
    <property type="protein sequence ID" value="KAK4427596.1"/>
    <property type="molecule type" value="Genomic_DNA"/>
</dbReference>
<protein>
    <submittedName>
        <fullName evidence="5">Uncharacterized protein</fullName>
    </submittedName>
</protein>
<dbReference type="Gene3D" id="1.10.30.10">
    <property type="entry name" value="High mobility group box domain"/>
    <property type="match status" value="1"/>
</dbReference>
<dbReference type="GO" id="GO:0005634">
    <property type="term" value="C:nucleus"/>
    <property type="evidence" value="ECO:0007669"/>
    <property type="project" value="UniProtKB-UniRule"/>
</dbReference>
<dbReference type="SMART" id="SM01014">
    <property type="entry name" value="ARID"/>
    <property type="match status" value="1"/>
</dbReference>
<feature type="domain" description="ARID" evidence="4">
    <location>
        <begin position="27"/>
        <end position="117"/>
    </location>
</feature>
<dbReference type="Proteomes" id="UP001293254">
    <property type="component" value="Unassembled WGS sequence"/>
</dbReference>
<dbReference type="AlphaFoldDB" id="A0AAE2CMF8"/>
<comment type="caution">
    <text evidence="5">The sequence shown here is derived from an EMBL/GenBank/DDBJ whole genome shotgun (WGS) entry which is preliminary data.</text>
</comment>
<dbReference type="SUPFAM" id="SSF47095">
    <property type="entry name" value="HMG-box"/>
    <property type="match status" value="1"/>
</dbReference>
<evidence type="ECO:0000256" key="2">
    <source>
        <dbReference type="SAM" id="Coils"/>
    </source>
</evidence>
<reference evidence="5" key="2">
    <citation type="journal article" date="2024" name="Plant">
        <title>Genomic evolution and insights into agronomic trait innovations of Sesamum species.</title>
        <authorList>
            <person name="Miao H."/>
            <person name="Wang L."/>
            <person name="Qu L."/>
            <person name="Liu H."/>
            <person name="Sun Y."/>
            <person name="Le M."/>
            <person name="Wang Q."/>
            <person name="Wei S."/>
            <person name="Zheng Y."/>
            <person name="Lin W."/>
            <person name="Duan Y."/>
            <person name="Cao H."/>
            <person name="Xiong S."/>
            <person name="Wang X."/>
            <person name="Wei L."/>
            <person name="Li C."/>
            <person name="Ma Q."/>
            <person name="Ju M."/>
            <person name="Zhao R."/>
            <person name="Li G."/>
            <person name="Mu C."/>
            <person name="Tian Q."/>
            <person name="Mei H."/>
            <person name="Zhang T."/>
            <person name="Gao T."/>
            <person name="Zhang H."/>
        </authorList>
    </citation>
    <scope>NUCLEOTIDE SEQUENCE</scope>
    <source>
        <strain evidence="5">3651</strain>
    </source>
</reference>
<keyword evidence="6" id="KW-1185">Reference proteome</keyword>
<evidence type="ECO:0000259" key="3">
    <source>
        <dbReference type="PROSITE" id="PS50118"/>
    </source>
</evidence>
<evidence type="ECO:0000313" key="5">
    <source>
        <dbReference type="EMBL" id="KAK4427596.1"/>
    </source>
</evidence>
<evidence type="ECO:0000313" key="6">
    <source>
        <dbReference type="Proteomes" id="UP001293254"/>
    </source>
</evidence>
<reference evidence="5" key="1">
    <citation type="submission" date="2020-06" db="EMBL/GenBank/DDBJ databases">
        <authorList>
            <person name="Li T."/>
            <person name="Hu X."/>
            <person name="Zhang T."/>
            <person name="Song X."/>
            <person name="Zhang H."/>
            <person name="Dai N."/>
            <person name="Sheng W."/>
            <person name="Hou X."/>
            <person name="Wei L."/>
        </authorList>
    </citation>
    <scope>NUCLEOTIDE SEQUENCE</scope>
    <source>
        <strain evidence="5">3651</strain>
        <tissue evidence="5">Leaf</tissue>
    </source>
</reference>
<dbReference type="Pfam" id="PF01388">
    <property type="entry name" value="ARID"/>
    <property type="match status" value="1"/>
</dbReference>
<feature type="domain" description="HMG box" evidence="3">
    <location>
        <begin position="213"/>
        <end position="282"/>
    </location>
</feature>
<evidence type="ECO:0000256" key="1">
    <source>
        <dbReference type="PROSITE-ProRule" id="PRU00267"/>
    </source>
</evidence>
<keyword evidence="1" id="KW-0539">Nucleus</keyword>
<dbReference type="PANTHER" id="PTHR46691:SF5">
    <property type="entry name" value="HMG (HIGH MOBILITY GROUP) BOX PROTEIN"/>
    <property type="match status" value="1"/>
</dbReference>
<dbReference type="GO" id="GO:0003677">
    <property type="term" value="F:DNA binding"/>
    <property type="evidence" value="ECO:0007669"/>
    <property type="project" value="UniProtKB-UniRule"/>
</dbReference>
<dbReference type="Pfam" id="PF00505">
    <property type="entry name" value="HMG_box"/>
    <property type="match status" value="1"/>
</dbReference>
<dbReference type="PROSITE" id="PS51011">
    <property type="entry name" value="ARID"/>
    <property type="match status" value="1"/>
</dbReference>
<dbReference type="SMART" id="SM00501">
    <property type="entry name" value="BRIGHT"/>
    <property type="match status" value="1"/>
</dbReference>
<feature type="coiled-coil region" evidence="2">
    <location>
        <begin position="264"/>
        <end position="291"/>
    </location>
</feature>
<proteinExistence type="predicted"/>
<dbReference type="InterPro" id="IPR036910">
    <property type="entry name" value="HMG_box_dom_sf"/>
</dbReference>
<dbReference type="SUPFAM" id="SSF46774">
    <property type="entry name" value="ARID-like"/>
    <property type="match status" value="1"/>
</dbReference>
<feature type="DNA-binding region" description="HMG box" evidence="1">
    <location>
        <begin position="213"/>
        <end position="282"/>
    </location>
</feature>
<sequence length="365" mass="40991">MEKKSDNAGGFSGEKRPESAVIADREKAAVDCFYEKLGKLNEFSGLSLVFNFRETLFDLHLFYREVIKRGGFYQVTKVGRWDDVASASNLKSSVSISAAQLQNVYELLLLQYELMYCRNMPEEANIWPDKSSLGFTNSGIGPSCSTGKRKHCECSSPFSTVHSGDPDGASDIWKPTNNPCLVAAGAKTMHQNSTMITLSNSNTKEFSPDPDAPLKPRSGYQIFLRLETHRLKTIHGESSTSQNLRDMAIDAWRCLSEKDKQPYIEASKMDKERYEKEMTTYKQLKSNQNSKSQSLFSNSTPSMLNFSTSSEADDVYHVSLESDCENFLSPDESMVELAIEVMKNAESNDPIFQIDWESGSLDMSY</sequence>
<dbReference type="InterPro" id="IPR036431">
    <property type="entry name" value="ARID_dom_sf"/>
</dbReference>
<keyword evidence="2" id="KW-0175">Coiled coil</keyword>
<organism evidence="5 6">
    <name type="scientific">Sesamum alatum</name>
    <dbReference type="NCBI Taxonomy" id="300844"/>
    <lineage>
        <taxon>Eukaryota</taxon>
        <taxon>Viridiplantae</taxon>
        <taxon>Streptophyta</taxon>
        <taxon>Embryophyta</taxon>
        <taxon>Tracheophyta</taxon>
        <taxon>Spermatophyta</taxon>
        <taxon>Magnoliopsida</taxon>
        <taxon>eudicotyledons</taxon>
        <taxon>Gunneridae</taxon>
        <taxon>Pentapetalae</taxon>
        <taxon>asterids</taxon>
        <taxon>lamiids</taxon>
        <taxon>Lamiales</taxon>
        <taxon>Pedaliaceae</taxon>
        <taxon>Sesamum</taxon>
    </lineage>
</organism>
<dbReference type="InterPro" id="IPR009071">
    <property type="entry name" value="HMG_box_dom"/>
</dbReference>